<reference evidence="2" key="1">
    <citation type="submission" date="2023-03" db="EMBL/GenBank/DDBJ databases">
        <title>Complete genome of Cladonia borealis.</title>
        <authorList>
            <person name="Park H."/>
        </authorList>
    </citation>
    <scope>NUCLEOTIDE SEQUENCE</scope>
    <source>
        <strain evidence="2">ANT050790</strain>
    </source>
</reference>
<evidence type="ECO:0000256" key="1">
    <source>
        <dbReference type="SAM" id="SignalP"/>
    </source>
</evidence>
<dbReference type="Proteomes" id="UP001166286">
    <property type="component" value="Unassembled WGS sequence"/>
</dbReference>
<dbReference type="AlphaFoldDB" id="A0AA39R4H7"/>
<dbReference type="EMBL" id="JAFEKC020000008">
    <property type="protein sequence ID" value="KAK0513173.1"/>
    <property type="molecule type" value="Genomic_DNA"/>
</dbReference>
<feature type="chain" id="PRO_5041424536" evidence="1">
    <location>
        <begin position="23"/>
        <end position="195"/>
    </location>
</feature>
<accession>A0AA39R4H7</accession>
<name>A0AA39R4H7_9LECA</name>
<keyword evidence="3" id="KW-1185">Reference proteome</keyword>
<gene>
    <name evidence="2" type="ORF">JMJ35_004159</name>
</gene>
<evidence type="ECO:0000313" key="3">
    <source>
        <dbReference type="Proteomes" id="UP001166286"/>
    </source>
</evidence>
<organism evidence="2 3">
    <name type="scientific">Cladonia borealis</name>
    <dbReference type="NCBI Taxonomy" id="184061"/>
    <lineage>
        <taxon>Eukaryota</taxon>
        <taxon>Fungi</taxon>
        <taxon>Dikarya</taxon>
        <taxon>Ascomycota</taxon>
        <taxon>Pezizomycotina</taxon>
        <taxon>Lecanoromycetes</taxon>
        <taxon>OSLEUM clade</taxon>
        <taxon>Lecanoromycetidae</taxon>
        <taxon>Lecanorales</taxon>
        <taxon>Lecanorineae</taxon>
        <taxon>Cladoniaceae</taxon>
        <taxon>Cladonia</taxon>
    </lineage>
</organism>
<evidence type="ECO:0000313" key="2">
    <source>
        <dbReference type="EMBL" id="KAK0513173.1"/>
    </source>
</evidence>
<proteinExistence type="predicted"/>
<sequence>MRCLKALLIVLFQYQLYVPILSDTPCNPDPPSPLFNLTNLLQDLNLNSTHWNPTFCGDWRWDETVNDICVRVYCDRTSKYPLEPTDIKPVINEAFVSVAYKPAEASFTDQSWSANDPTGQPGFVLRIAEWKKRPRLLLNFEVLFTIGALERYWSGPPYEQSDFLIYHDRAGIIGGGSGRRPPRLGPGNVNAINRI</sequence>
<feature type="signal peptide" evidence="1">
    <location>
        <begin position="1"/>
        <end position="22"/>
    </location>
</feature>
<comment type="caution">
    <text evidence="2">The sequence shown here is derived from an EMBL/GenBank/DDBJ whole genome shotgun (WGS) entry which is preliminary data.</text>
</comment>
<protein>
    <submittedName>
        <fullName evidence="2">Uncharacterized protein</fullName>
    </submittedName>
</protein>
<keyword evidence="1" id="KW-0732">Signal</keyword>